<accession>A0ABU6DQC1</accession>
<dbReference type="RefSeq" id="WP_325774271.1">
    <property type="nucleotide sequence ID" value="NZ_VTDN01000001.1"/>
</dbReference>
<proteinExistence type="predicted"/>
<dbReference type="InterPro" id="IPR024787">
    <property type="entry name" value="EcsC"/>
</dbReference>
<dbReference type="Proteomes" id="UP001339883">
    <property type="component" value="Unassembled WGS sequence"/>
</dbReference>
<keyword evidence="2" id="KW-1185">Reference proteome</keyword>
<protein>
    <submittedName>
        <fullName evidence="1">EcsC family protein</fullName>
    </submittedName>
</protein>
<organism evidence="1 2">
    <name type="scientific">Acinetobacter pollinis</name>
    <dbReference type="NCBI Taxonomy" id="2605270"/>
    <lineage>
        <taxon>Bacteria</taxon>
        <taxon>Pseudomonadati</taxon>
        <taxon>Pseudomonadota</taxon>
        <taxon>Gammaproteobacteria</taxon>
        <taxon>Moraxellales</taxon>
        <taxon>Moraxellaceae</taxon>
        <taxon>Acinetobacter</taxon>
    </lineage>
</organism>
<gene>
    <name evidence="1" type="ORF">I2F25_00915</name>
</gene>
<evidence type="ECO:0000313" key="2">
    <source>
        <dbReference type="Proteomes" id="UP001339883"/>
    </source>
</evidence>
<comment type="caution">
    <text evidence="1">The sequence shown here is derived from an EMBL/GenBank/DDBJ whole genome shotgun (WGS) entry which is preliminary data.</text>
</comment>
<dbReference type="Pfam" id="PF12787">
    <property type="entry name" value="EcsC"/>
    <property type="match status" value="1"/>
</dbReference>
<dbReference type="EMBL" id="VTDN01000001">
    <property type="protein sequence ID" value="MEB5475626.1"/>
    <property type="molecule type" value="Genomic_DNA"/>
</dbReference>
<name>A0ABU6DQC1_9GAMM</name>
<evidence type="ECO:0000313" key="1">
    <source>
        <dbReference type="EMBL" id="MEB5475626.1"/>
    </source>
</evidence>
<reference evidence="1 2" key="1">
    <citation type="submission" date="2019-08" db="EMBL/GenBank/DDBJ databases">
        <title>Five species of Acinetobacter isolated from floral nectar and animal pollinators.</title>
        <authorList>
            <person name="Hendry T.A."/>
        </authorList>
    </citation>
    <scope>NUCLEOTIDE SEQUENCE [LARGE SCALE GENOMIC DNA]</scope>
    <source>
        <strain evidence="1 2">MD18.27</strain>
    </source>
</reference>
<sequence length="337" mass="37692">MPKTGNNPSLKPVHHIFGVAKKLSSEAFQKLNDHTMKTDPMKMQTNNTTKLNNQTLDKSQLVMRQYVPDMSQKIFGRHYGSVSKIASFLSPIGGDQVADYLYNKINQTAEKISTTDLILSQAGVKSLQDLEHDILRAGRLSQALIEQNKWLVSIQAGICAPLGIVGLAIDVPLSLIFVLKTVYQTGRAYGFELTDKDQDVIQFIFQNIPIEKIVEKQSLLLLIRSISGALETHDIQKLQSFMGSQSDFEWFSNLLKDQSIQPEWLEKIPKISLANKLTPVILSGLGAVYSWKLIDEAGQQSQHIFSIARDYLLNHPNEPLSILDAYQASVKSIGNRN</sequence>